<evidence type="ECO:0000313" key="3">
    <source>
        <dbReference type="Proteomes" id="UP000243406"/>
    </source>
</evidence>
<accession>A0A1T4ZZ18</accession>
<feature type="transmembrane region" description="Helical" evidence="1">
    <location>
        <begin position="149"/>
        <end position="171"/>
    </location>
</feature>
<dbReference type="OrthoDB" id="1887420at2"/>
<keyword evidence="1" id="KW-1133">Transmembrane helix</keyword>
<keyword evidence="1" id="KW-0812">Transmembrane</keyword>
<dbReference type="RefSeq" id="WP_079588515.1">
    <property type="nucleotide sequence ID" value="NZ_FUYN01000001.1"/>
</dbReference>
<reference evidence="3" key="1">
    <citation type="submission" date="2017-02" db="EMBL/GenBank/DDBJ databases">
        <authorList>
            <person name="Varghese N."/>
            <person name="Submissions S."/>
        </authorList>
    </citation>
    <scope>NUCLEOTIDE SEQUENCE [LARGE SCALE GENOMIC DNA]</scope>
    <source>
        <strain evidence="3">ATCC 35199</strain>
    </source>
</reference>
<keyword evidence="1" id="KW-0472">Membrane</keyword>
<evidence type="ECO:0000313" key="2">
    <source>
        <dbReference type="EMBL" id="SKB27767.1"/>
    </source>
</evidence>
<dbReference type="AlphaFoldDB" id="A0A1T4ZZ18"/>
<feature type="transmembrane region" description="Helical" evidence="1">
    <location>
        <begin position="119"/>
        <end position="137"/>
    </location>
</feature>
<dbReference type="Proteomes" id="UP000243406">
    <property type="component" value="Unassembled WGS sequence"/>
</dbReference>
<feature type="transmembrane region" description="Helical" evidence="1">
    <location>
        <begin position="78"/>
        <end position="107"/>
    </location>
</feature>
<proteinExistence type="predicted"/>
<evidence type="ECO:0008006" key="4">
    <source>
        <dbReference type="Google" id="ProtNLM"/>
    </source>
</evidence>
<sequence>MKSISNILGFNKEAMLLDSKLYIVKSMVAIATGYIIGSKMPIANLDMISVLLGVMYNLEPVNVSGIKGGINQLLASTLGAACTGILILLFGINVYTIALGMALTLYVSLKINWRMVSPVAIFTCIYMTQFVQLNAAAEPSIWLTFRLRIAALSLGVAIAIFYNYLFSFFYYKKIGHKRLEFVKLQTLKGLTHIKNQLLCTDISNENSNILYQSIFNDVELVNSNIKTMLSESALPYKAVQKDELITISTIIDDLKKINHLSYDIYFAYKEDPFLDIHSEKILSSIDNVIVSLSTIDFNNLNLENKNFQNNHIDYSGSESNRLIWNLKTIEKSVENIYSSAKILSLKNIIMP</sequence>
<name>A0A1T4ZZ18_9FIRM</name>
<evidence type="ECO:0000256" key="1">
    <source>
        <dbReference type="SAM" id="Phobius"/>
    </source>
</evidence>
<gene>
    <name evidence="2" type="ORF">SAMN02745120_0541</name>
</gene>
<protein>
    <recommendedName>
        <fullName evidence="4">Aromatic acid exporter family member 1</fullName>
    </recommendedName>
</protein>
<organism evidence="2 3">
    <name type="scientific">Acetoanaerobium noterae</name>
    <dbReference type="NCBI Taxonomy" id="745369"/>
    <lineage>
        <taxon>Bacteria</taxon>
        <taxon>Bacillati</taxon>
        <taxon>Bacillota</taxon>
        <taxon>Clostridia</taxon>
        <taxon>Peptostreptococcales</taxon>
        <taxon>Filifactoraceae</taxon>
        <taxon>Acetoanaerobium</taxon>
    </lineage>
</organism>
<dbReference type="EMBL" id="FUYN01000001">
    <property type="protein sequence ID" value="SKB27767.1"/>
    <property type="molecule type" value="Genomic_DNA"/>
</dbReference>
<feature type="transmembrane region" description="Helical" evidence="1">
    <location>
        <begin position="21"/>
        <end position="37"/>
    </location>
</feature>
<keyword evidence="3" id="KW-1185">Reference proteome</keyword>